<gene>
    <name evidence="1" type="ORF">A2970_02230</name>
</gene>
<protein>
    <submittedName>
        <fullName evidence="1">Uncharacterized protein</fullName>
    </submittedName>
</protein>
<organism evidence="1 2">
    <name type="scientific">Candidatus Roizmanbacteria bacterium RIFCSPLOWO2_01_FULL_44_13</name>
    <dbReference type="NCBI Taxonomy" id="1802069"/>
    <lineage>
        <taxon>Bacteria</taxon>
        <taxon>Candidatus Roizmaniibacteriota</taxon>
    </lineage>
</organism>
<sequence>MKNALIIGGLIAAFLAGYFLSQRYNLKVEPKTAAPTVTATITTTPSETGAVTTTMAPSPEEEENMETIIKQLLVEKYGSNANDMTVTVSQQKGNYARGGVTEPGGGGMWLAVRVTGDWQLVFDGNGVPDCNLLKVTYSFPEEMLVGMCD</sequence>
<comment type="caution">
    <text evidence="1">The sequence shown here is derived from an EMBL/GenBank/DDBJ whole genome shotgun (WGS) entry which is preliminary data.</text>
</comment>
<reference evidence="1 2" key="1">
    <citation type="journal article" date="2016" name="Nat. Commun.">
        <title>Thousands of microbial genomes shed light on interconnected biogeochemical processes in an aquifer system.</title>
        <authorList>
            <person name="Anantharaman K."/>
            <person name="Brown C.T."/>
            <person name="Hug L.A."/>
            <person name="Sharon I."/>
            <person name="Castelle C.J."/>
            <person name="Probst A.J."/>
            <person name="Thomas B.C."/>
            <person name="Singh A."/>
            <person name="Wilkins M.J."/>
            <person name="Karaoz U."/>
            <person name="Brodie E.L."/>
            <person name="Williams K.H."/>
            <person name="Hubbard S.S."/>
            <person name="Banfield J.F."/>
        </authorList>
    </citation>
    <scope>NUCLEOTIDE SEQUENCE [LARGE SCALE GENOMIC DNA]</scope>
</reference>
<evidence type="ECO:0000313" key="1">
    <source>
        <dbReference type="EMBL" id="OGK52846.1"/>
    </source>
</evidence>
<dbReference type="Proteomes" id="UP000178857">
    <property type="component" value="Unassembled WGS sequence"/>
</dbReference>
<name>A0A1F7JB57_9BACT</name>
<dbReference type="EMBL" id="MGAT01000013">
    <property type="protein sequence ID" value="OGK52846.1"/>
    <property type="molecule type" value="Genomic_DNA"/>
</dbReference>
<accession>A0A1F7JB57</accession>
<proteinExistence type="predicted"/>
<evidence type="ECO:0000313" key="2">
    <source>
        <dbReference type="Proteomes" id="UP000178857"/>
    </source>
</evidence>
<dbReference type="AlphaFoldDB" id="A0A1F7JB57"/>